<dbReference type="Proteomes" id="UP000184300">
    <property type="component" value="Unassembled WGS sequence"/>
</dbReference>
<dbReference type="AlphaFoldDB" id="A0A1L9V7G1"/>
<evidence type="ECO:0000256" key="1">
    <source>
        <dbReference type="SAM" id="MobiDB-lite"/>
    </source>
</evidence>
<gene>
    <name evidence="2" type="ORF">ASPGLDRAFT_915553</name>
</gene>
<dbReference type="VEuPathDB" id="FungiDB:ASPGLDRAFT_915553"/>
<dbReference type="EMBL" id="KV878914">
    <property type="protein sequence ID" value="OJJ79851.1"/>
    <property type="molecule type" value="Genomic_DNA"/>
</dbReference>
<keyword evidence="3" id="KW-1185">Reference proteome</keyword>
<feature type="region of interest" description="Disordered" evidence="1">
    <location>
        <begin position="161"/>
        <end position="182"/>
    </location>
</feature>
<evidence type="ECO:0000313" key="2">
    <source>
        <dbReference type="EMBL" id="OJJ79851.1"/>
    </source>
</evidence>
<organism evidence="2 3">
    <name type="scientific">Aspergillus glaucus CBS 516.65</name>
    <dbReference type="NCBI Taxonomy" id="1160497"/>
    <lineage>
        <taxon>Eukaryota</taxon>
        <taxon>Fungi</taxon>
        <taxon>Dikarya</taxon>
        <taxon>Ascomycota</taxon>
        <taxon>Pezizomycotina</taxon>
        <taxon>Eurotiomycetes</taxon>
        <taxon>Eurotiomycetidae</taxon>
        <taxon>Eurotiales</taxon>
        <taxon>Aspergillaceae</taxon>
        <taxon>Aspergillus</taxon>
        <taxon>Aspergillus subgen. Aspergillus</taxon>
    </lineage>
</organism>
<name>A0A1L9V7G1_ASPGL</name>
<reference evidence="3" key="1">
    <citation type="journal article" date="2017" name="Genome Biol.">
        <title>Comparative genomics reveals high biological diversity and specific adaptations in the industrially and medically important fungal genus Aspergillus.</title>
        <authorList>
            <person name="de Vries R.P."/>
            <person name="Riley R."/>
            <person name="Wiebenga A."/>
            <person name="Aguilar-Osorio G."/>
            <person name="Amillis S."/>
            <person name="Uchima C.A."/>
            <person name="Anderluh G."/>
            <person name="Asadollahi M."/>
            <person name="Askin M."/>
            <person name="Barry K."/>
            <person name="Battaglia E."/>
            <person name="Bayram O."/>
            <person name="Benocci T."/>
            <person name="Braus-Stromeyer S.A."/>
            <person name="Caldana C."/>
            <person name="Canovas D."/>
            <person name="Cerqueira G.C."/>
            <person name="Chen F."/>
            <person name="Chen W."/>
            <person name="Choi C."/>
            <person name="Clum A."/>
            <person name="Dos Santos R.A."/>
            <person name="Damasio A.R."/>
            <person name="Diallinas G."/>
            <person name="Emri T."/>
            <person name="Fekete E."/>
            <person name="Flipphi M."/>
            <person name="Freyberg S."/>
            <person name="Gallo A."/>
            <person name="Gournas C."/>
            <person name="Habgood R."/>
            <person name="Hainaut M."/>
            <person name="Harispe M.L."/>
            <person name="Henrissat B."/>
            <person name="Hilden K.S."/>
            <person name="Hope R."/>
            <person name="Hossain A."/>
            <person name="Karabika E."/>
            <person name="Karaffa L."/>
            <person name="Karanyi Z."/>
            <person name="Krasevec N."/>
            <person name="Kuo A."/>
            <person name="Kusch H."/>
            <person name="LaButti K."/>
            <person name="Lagendijk E.L."/>
            <person name="Lapidus A."/>
            <person name="Levasseur A."/>
            <person name="Lindquist E."/>
            <person name="Lipzen A."/>
            <person name="Logrieco A.F."/>
            <person name="MacCabe A."/>
            <person name="Maekelae M.R."/>
            <person name="Malavazi I."/>
            <person name="Melin P."/>
            <person name="Meyer V."/>
            <person name="Mielnichuk N."/>
            <person name="Miskei M."/>
            <person name="Molnar A.P."/>
            <person name="Mule G."/>
            <person name="Ngan C.Y."/>
            <person name="Orejas M."/>
            <person name="Orosz E."/>
            <person name="Ouedraogo J.P."/>
            <person name="Overkamp K.M."/>
            <person name="Park H.-S."/>
            <person name="Perrone G."/>
            <person name="Piumi F."/>
            <person name="Punt P.J."/>
            <person name="Ram A.F."/>
            <person name="Ramon A."/>
            <person name="Rauscher S."/>
            <person name="Record E."/>
            <person name="Riano-Pachon D.M."/>
            <person name="Robert V."/>
            <person name="Roehrig J."/>
            <person name="Ruller R."/>
            <person name="Salamov A."/>
            <person name="Salih N.S."/>
            <person name="Samson R.A."/>
            <person name="Sandor E."/>
            <person name="Sanguinetti M."/>
            <person name="Schuetze T."/>
            <person name="Sepcic K."/>
            <person name="Shelest E."/>
            <person name="Sherlock G."/>
            <person name="Sophianopoulou V."/>
            <person name="Squina F.M."/>
            <person name="Sun H."/>
            <person name="Susca A."/>
            <person name="Todd R.B."/>
            <person name="Tsang A."/>
            <person name="Unkles S.E."/>
            <person name="van de Wiele N."/>
            <person name="van Rossen-Uffink D."/>
            <person name="Oliveira J.V."/>
            <person name="Vesth T.C."/>
            <person name="Visser J."/>
            <person name="Yu J.-H."/>
            <person name="Zhou M."/>
            <person name="Andersen M.R."/>
            <person name="Archer D.B."/>
            <person name="Baker S.E."/>
            <person name="Benoit I."/>
            <person name="Brakhage A.A."/>
            <person name="Braus G.H."/>
            <person name="Fischer R."/>
            <person name="Frisvad J.C."/>
            <person name="Goldman G.H."/>
            <person name="Houbraken J."/>
            <person name="Oakley B."/>
            <person name="Pocsi I."/>
            <person name="Scazzocchio C."/>
            <person name="Seiboth B."/>
            <person name="vanKuyk P.A."/>
            <person name="Wortman J."/>
            <person name="Dyer P.S."/>
            <person name="Grigoriev I.V."/>
        </authorList>
    </citation>
    <scope>NUCLEOTIDE SEQUENCE [LARGE SCALE GENOMIC DNA]</scope>
    <source>
        <strain evidence="3">CBS 516.65</strain>
    </source>
</reference>
<proteinExistence type="predicted"/>
<evidence type="ECO:0000313" key="3">
    <source>
        <dbReference type="Proteomes" id="UP000184300"/>
    </source>
</evidence>
<sequence length="182" mass="19655">MISLRFTVCLWTNCGVHFSTSLYLGRPPGNPLSTPYSHQIYANGLPSLPGATCQFIQNHHLPNANRGNTQTGGCPPGDLQTSVHGAVCAFAMALDACSECFQSVLGYDSLRLIPNILALALDSWENILTLQSATGQSDLPSMVSHPDDYYVQNHLSRTAKEPPEAMGPVAVNPFGSRPMQLR</sequence>
<dbReference type="GeneID" id="34466762"/>
<accession>A0A1L9V7G1</accession>
<protein>
    <submittedName>
        <fullName evidence="2">Uncharacterized protein</fullName>
    </submittedName>
</protein>
<dbReference type="RefSeq" id="XP_022396549.1">
    <property type="nucleotide sequence ID" value="XM_022550502.1"/>
</dbReference>